<dbReference type="InterPro" id="IPR050744">
    <property type="entry name" value="AI-2_Isomerase_LsrG"/>
</dbReference>
<dbReference type="PANTHER" id="PTHR33336">
    <property type="entry name" value="QUINOL MONOOXYGENASE YGIN-RELATED"/>
    <property type="match status" value="1"/>
</dbReference>
<feature type="domain" description="ABM" evidence="1">
    <location>
        <begin position="24"/>
        <end position="117"/>
    </location>
</feature>
<dbReference type="Proteomes" id="UP001235874">
    <property type="component" value="Chromosome"/>
</dbReference>
<dbReference type="GO" id="GO:0004497">
    <property type="term" value="F:monooxygenase activity"/>
    <property type="evidence" value="ECO:0007669"/>
    <property type="project" value="UniProtKB-KW"/>
</dbReference>
<dbReference type="RefSeq" id="WP_053658554.1">
    <property type="nucleotide sequence ID" value="NZ_CP130472.1"/>
</dbReference>
<dbReference type="Pfam" id="PF03992">
    <property type="entry name" value="ABM"/>
    <property type="match status" value="1"/>
</dbReference>
<name>A0AAJ6L1T5_9ACTN</name>
<evidence type="ECO:0000313" key="3">
    <source>
        <dbReference type="Proteomes" id="UP001235874"/>
    </source>
</evidence>
<dbReference type="InterPro" id="IPR011008">
    <property type="entry name" value="Dimeric_a/b-barrel"/>
</dbReference>
<dbReference type="PROSITE" id="PS51725">
    <property type="entry name" value="ABM"/>
    <property type="match status" value="1"/>
</dbReference>
<dbReference type="PANTHER" id="PTHR33336:SF3">
    <property type="entry name" value="ABM DOMAIN-CONTAINING PROTEIN"/>
    <property type="match status" value="1"/>
</dbReference>
<dbReference type="InterPro" id="IPR007138">
    <property type="entry name" value="ABM_dom"/>
</dbReference>
<sequence length="117" mass="13098">MTSNEHVLPDDLVPAEVLASTSPIAISSLARLKPGKSDDEMQKAFTAMMSAAREEEGCEQYAIHATLGQPGVYAFYERWSSGADLLRHMQNPSLRTYHGQFFKNLDVEIEWLRPLDA</sequence>
<gene>
    <name evidence="2" type="ORF">Q3V37_26800</name>
</gene>
<accession>A0AAJ6L1T5</accession>
<dbReference type="AlphaFoldDB" id="A0AAJ6L1T5"/>
<dbReference type="EMBL" id="CP130472">
    <property type="protein sequence ID" value="WLS44940.1"/>
    <property type="molecule type" value="Genomic_DNA"/>
</dbReference>
<keyword evidence="2" id="KW-0503">Monooxygenase</keyword>
<evidence type="ECO:0000259" key="1">
    <source>
        <dbReference type="PROSITE" id="PS51725"/>
    </source>
</evidence>
<organism evidence="2 3">
    <name type="scientific">Micromonospora profundi</name>
    <dbReference type="NCBI Taxonomy" id="1420889"/>
    <lineage>
        <taxon>Bacteria</taxon>
        <taxon>Bacillati</taxon>
        <taxon>Actinomycetota</taxon>
        <taxon>Actinomycetes</taxon>
        <taxon>Micromonosporales</taxon>
        <taxon>Micromonosporaceae</taxon>
        <taxon>Micromonospora</taxon>
    </lineage>
</organism>
<evidence type="ECO:0000313" key="2">
    <source>
        <dbReference type="EMBL" id="WLS44940.1"/>
    </source>
</evidence>
<dbReference type="Gene3D" id="3.30.70.100">
    <property type="match status" value="1"/>
</dbReference>
<protein>
    <submittedName>
        <fullName evidence="2">Antibiotic biosynthesis monooxygenase</fullName>
    </submittedName>
</protein>
<dbReference type="SUPFAM" id="SSF54909">
    <property type="entry name" value="Dimeric alpha+beta barrel"/>
    <property type="match status" value="1"/>
</dbReference>
<keyword evidence="3" id="KW-1185">Reference proteome</keyword>
<reference evidence="2 3" key="1">
    <citation type="submission" date="2023-07" db="EMBL/GenBank/DDBJ databases">
        <title>Micromonospora profundi TRM 95458 converts glycerol to a new osmotic compound.</title>
        <authorList>
            <person name="Lu D."/>
        </authorList>
    </citation>
    <scope>NUCLEOTIDE SEQUENCE [LARGE SCALE GENOMIC DNA]</scope>
    <source>
        <strain evidence="2 3">TRM95458</strain>
    </source>
</reference>
<keyword evidence="2" id="KW-0560">Oxidoreductase</keyword>
<dbReference type="KEGG" id="mprn:Q3V37_26800"/>
<proteinExistence type="predicted"/>